<dbReference type="PANTHER" id="PTHR43441">
    <property type="entry name" value="RIBOSOMAL-PROTEIN-SERINE ACETYLTRANSFERASE"/>
    <property type="match status" value="1"/>
</dbReference>
<evidence type="ECO:0000313" key="2">
    <source>
        <dbReference type="EMBL" id="KAJ9138351.1"/>
    </source>
</evidence>
<dbReference type="GO" id="GO:1990189">
    <property type="term" value="F:protein N-terminal-serine acetyltransferase activity"/>
    <property type="evidence" value="ECO:0007669"/>
    <property type="project" value="TreeGrafter"/>
</dbReference>
<evidence type="ECO:0000313" key="3">
    <source>
        <dbReference type="Proteomes" id="UP001174694"/>
    </source>
</evidence>
<organism evidence="2 3">
    <name type="scientific">Pleurostoma richardsiae</name>
    <dbReference type="NCBI Taxonomy" id="41990"/>
    <lineage>
        <taxon>Eukaryota</taxon>
        <taxon>Fungi</taxon>
        <taxon>Dikarya</taxon>
        <taxon>Ascomycota</taxon>
        <taxon>Pezizomycotina</taxon>
        <taxon>Sordariomycetes</taxon>
        <taxon>Sordariomycetidae</taxon>
        <taxon>Calosphaeriales</taxon>
        <taxon>Pleurostomataceae</taxon>
        <taxon>Pleurostoma</taxon>
    </lineage>
</organism>
<sequence length="237" mass="25781">MSATAPFCFPVKNLSNTKVKLVPFEVDRHAPRFIELGGGGPEIWAHMLAGPFDTVDYFKSIFANDVAPGPAVFHYAILDLTKPADESGEEGGAFAGVLSYTDASPANLSLEIGILVLPPFQRTHVTSNAVGLGVLQALTSKSEGGFGLTRVLWQTSTANKGSIKVAERMGFRLEGTLKYHRQFKDGKLNGKVGNGRPSPPGCSENDLWRDTLILSLCWDDWDENAREKVQAAMDRTR</sequence>
<dbReference type="EMBL" id="JANBVO010000030">
    <property type="protein sequence ID" value="KAJ9138351.1"/>
    <property type="molecule type" value="Genomic_DNA"/>
</dbReference>
<dbReference type="Gene3D" id="3.40.630.30">
    <property type="match status" value="1"/>
</dbReference>
<comment type="caution">
    <text evidence="2">The sequence shown here is derived from an EMBL/GenBank/DDBJ whole genome shotgun (WGS) entry which is preliminary data.</text>
</comment>
<protein>
    <recommendedName>
        <fullName evidence="1">N-acetyltransferase domain-containing protein</fullName>
    </recommendedName>
</protein>
<accession>A0AA38VCQ2</accession>
<dbReference type="Pfam" id="PF13302">
    <property type="entry name" value="Acetyltransf_3"/>
    <property type="match status" value="1"/>
</dbReference>
<dbReference type="SUPFAM" id="SSF55729">
    <property type="entry name" value="Acyl-CoA N-acyltransferases (Nat)"/>
    <property type="match status" value="1"/>
</dbReference>
<dbReference type="Proteomes" id="UP001174694">
    <property type="component" value="Unassembled WGS sequence"/>
</dbReference>
<dbReference type="PANTHER" id="PTHR43441:SF5">
    <property type="entry name" value="FAMILY ACETYLTRANSFERASE, PUTATIVE-RELATED"/>
    <property type="match status" value="1"/>
</dbReference>
<gene>
    <name evidence="2" type="ORF">NKR23_g8473</name>
</gene>
<evidence type="ECO:0000259" key="1">
    <source>
        <dbReference type="Pfam" id="PF13302"/>
    </source>
</evidence>
<dbReference type="InterPro" id="IPR000182">
    <property type="entry name" value="GNAT_dom"/>
</dbReference>
<dbReference type="InterPro" id="IPR051908">
    <property type="entry name" value="Ribosomal_N-acetyltransferase"/>
</dbReference>
<name>A0AA38VCQ2_9PEZI</name>
<dbReference type="GO" id="GO:0008999">
    <property type="term" value="F:protein-N-terminal-alanine acetyltransferase activity"/>
    <property type="evidence" value="ECO:0007669"/>
    <property type="project" value="TreeGrafter"/>
</dbReference>
<keyword evidence="3" id="KW-1185">Reference proteome</keyword>
<dbReference type="InterPro" id="IPR016181">
    <property type="entry name" value="Acyl_CoA_acyltransferase"/>
</dbReference>
<reference evidence="2" key="1">
    <citation type="submission" date="2022-07" db="EMBL/GenBank/DDBJ databases">
        <title>Fungi with potential for degradation of polypropylene.</title>
        <authorList>
            <person name="Gostincar C."/>
        </authorList>
    </citation>
    <scope>NUCLEOTIDE SEQUENCE</scope>
    <source>
        <strain evidence="2">EXF-13308</strain>
    </source>
</reference>
<proteinExistence type="predicted"/>
<dbReference type="AlphaFoldDB" id="A0AA38VCQ2"/>
<feature type="domain" description="N-acetyltransferase" evidence="1">
    <location>
        <begin position="21"/>
        <end position="172"/>
    </location>
</feature>